<evidence type="ECO:0000313" key="1">
    <source>
        <dbReference type="EMBL" id="RVU71805.1"/>
    </source>
</evidence>
<comment type="caution">
    <text evidence="1">The sequence shown here is derived from an EMBL/GenBank/DDBJ whole genome shotgun (WGS) entry which is preliminary data.</text>
</comment>
<name>A0A437SY10_9LACO</name>
<dbReference type="AlphaFoldDB" id="A0A437SY10"/>
<proteinExistence type="predicted"/>
<reference evidence="1 2" key="1">
    <citation type="submission" date="2018-12" db="EMBL/GenBank/DDBJ databases">
        <authorList>
            <person name="Meng J."/>
        </authorList>
    </citation>
    <scope>NUCLEOTIDE SEQUENCE [LARGE SCALE GENOMIC DNA]</scope>
    <source>
        <strain evidence="1 2">HT111-2</strain>
    </source>
</reference>
<protein>
    <submittedName>
        <fullName evidence="1">Uncharacterized protein</fullName>
    </submittedName>
</protein>
<dbReference type="Proteomes" id="UP000288291">
    <property type="component" value="Unassembled WGS sequence"/>
</dbReference>
<organism evidence="1 2">
    <name type="scientific">Lactobacillus xujianguonis</name>
    <dbReference type="NCBI Taxonomy" id="2495899"/>
    <lineage>
        <taxon>Bacteria</taxon>
        <taxon>Bacillati</taxon>
        <taxon>Bacillota</taxon>
        <taxon>Bacilli</taxon>
        <taxon>Lactobacillales</taxon>
        <taxon>Lactobacillaceae</taxon>
        <taxon>Lactobacillus</taxon>
    </lineage>
</organism>
<dbReference type="RefSeq" id="WP_127796116.1">
    <property type="nucleotide sequence ID" value="NZ_ML136871.1"/>
</dbReference>
<gene>
    <name evidence="1" type="ORF">EJK17_00590</name>
</gene>
<sequence>MEKKQMLDKIEAAKKDIEENGATDILIITKAPDGARFYCAADPLIALGLADVAKMKTKNTYQDLMKGNEMSQMFHDLFNDSQDSLDDSDED</sequence>
<accession>A0A437SY10</accession>
<keyword evidence="2" id="KW-1185">Reference proteome</keyword>
<dbReference type="EMBL" id="RXIA01000001">
    <property type="protein sequence ID" value="RVU71805.1"/>
    <property type="molecule type" value="Genomic_DNA"/>
</dbReference>
<evidence type="ECO:0000313" key="2">
    <source>
        <dbReference type="Proteomes" id="UP000288291"/>
    </source>
</evidence>